<feature type="transmembrane region" description="Helical" evidence="6">
    <location>
        <begin position="6"/>
        <end position="22"/>
    </location>
</feature>
<dbReference type="STRING" id="161899.CSING_12300"/>
<dbReference type="AlphaFoldDB" id="A0A0B6ETY5"/>
<dbReference type="InterPro" id="IPR022791">
    <property type="entry name" value="L-PG_synthase/AglD"/>
</dbReference>
<evidence type="ECO:0000256" key="2">
    <source>
        <dbReference type="ARBA" id="ARBA00022475"/>
    </source>
</evidence>
<gene>
    <name evidence="7" type="ORF">CSING_12300</name>
</gene>
<proteinExistence type="predicted"/>
<sequence>MNKKWITWIISLVILAALAWFFRDQLDFITEGLRRLRHAEPFPVVLVVVFALLSIAGMAEVMKRLIGAGGVNVPLRETYAITLASNAWSTTLPAGPAFSAVLTFQVQRRWGASVALCSYFLFLSSVISSMFLALIGLGGVFFLNADMALGSLITTIVLMLAALGGIFWLTSHPVTLERWLRKLHPGATRDRVIQEVRNLGEVHLSRGPFAVVAGASLVHRLADMAALWASVWAVTGEIPWLRAGADDTTIAGVALAFLAAKLAGSAQVTPGGLGTVEAALIAPLVATGLTVVHATSAAIIYRLISFALITIIGWVIYFAHYARDGFSYAALNQKES</sequence>
<feature type="transmembrane region" description="Helical" evidence="6">
    <location>
        <begin position="148"/>
        <end position="169"/>
    </location>
</feature>
<comment type="subcellular location">
    <subcellularLocation>
        <location evidence="1">Cell membrane</location>
        <topology evidence="1">Multi-pass membrane protein</topology>
    </subcellularLocation>
</comment>
<dbReference type="PANTHER" id="PTHR39087">
    <property type="entry name" value="UPF0104 MEMBRANE PROTEIN MJ1595"/>
    <property type="match status" value="1"/>
</dbReference>
<feature type="transmembrane region" description="Helical" evidence="6">
    <location>
        <begin position="116"/>
        <end position="142"/>
    </location>
</feature>
<keyword evidence="3 6" id="KW-0812">Transmembrane</keyword>
<organism evidence="7 8">
    <name type="scientific">Corynebacterium singulare</name>
    <dbReference type="NCBI Taxonomy" id="161899"/>
    <lineage>
        <taxon>Bacteria</taxon>
        <taxon>Bacillati</taxon>
        <taxon>Actinomycetota</taxon>
        <taxon>Actinomycetes</taxon>
        <taxon>Mycobacteriales</taxon>
        <taxon>Corynebacteriaceae</taxon>
        <taxon>Corynebacterium</taxon>
    </lineage>
</organism>
<name>A0A0B6ETY5_9CORY</name>
<dbReference type="KEGG" id="csx:CSING_12300"/>
<dbReference type="RefSeq" id="WP_042532618.1">
    <property type="nucleotide sequence ID" value="NZ_CP010827.1"/>
</dbReference>
<reference evidence="7 8" key="1">
    <citation type="journal article" date="2015" name="Genome Announc.">
        <title>Complete Genome Sequence and Annotation of Corynebacterium singulare DSM 44357, Isolated from a Human Semen Specimen.</title>
        <authorList>
            <person name="Merten M."/>
            <person name="Brinkrolf K."/>
            <person name="Albersmeier A."/>
            <person name="Kutter Y."/>
            <person name="Ruckert C."/>
            <person name="Tauch A."/>
        </authorList>
    </citation>
    <scope>NUCLEOTIDE SEQUENCE [LARGE SCALE GENOMIC DNA]</scope>
    <source>
        <strain evidence="7">IBS B52218</strain>
    </source>
</reference>
<evidence type="ECO:0000313" key="8">
    <source>
        <dbReference type="Proteomes" id="UP000031890"/>
    </source>
</evidence>
<dbReference type="EMBL" id="CP010827">
    <property type="protein sequence ID" value="AJI79952.1"/>
    <property type="molecule type" value="Genomic_DNA"/>
</dbReference>
<dbReference type="PANTHER" id="PTHR39087:SF2">
    <property type="entry name" value="UPF0104 MEMBRANE PROTEIN MJ1595"/>
    <property type="match status" value="1"/>
</dbReference>
<evidence type="ECO:0000256" key="6">
    <source>
        <dbReference type="SAM" id="Phobius"/>
    </source>
</evidence>
<keyword evidence="5 6" id="KW-0472">Membrane</keyword>
<feature type="transmembrane region" description="Helical" evidence="6">
    <location>
        <begin position="42"/>
        <end position="59"/>
    </location>
</feature>
<dbReference type="OrthoDB" id="4481258at2"/>
<evidence type="ECO:0000256" key="3">
    <source>
        <dbReference type="ARBA" id="ARBA00022692"/>
    </source>
</evidence>
<dbReference type="GO" id="GO:0005886">
    <property type="term" value="C:plasma membrane"/>
    <property type="evidence" value="ECO:0007669"/>
    <property type="project" value="UniProtKB-SubCell"/>
</dbReference>
<keyword evidence="4 6" id="KW-1133">Transmembrane helix</keyword>
<evidence type="ECO:0000256" key="1">
    <source>
        <dbReference type="ARBA" id="ARBA00004651"/>
    </source>
</evidence>
<protein>
    <submittedName>
        <fullName evidence="7">Putative integral membrane protein</fullName>
    </submittedName>
</protein>
<evidence type="ECO:0000256" key="4">
    <source>
        <dbReference type="ARBA" id="ARBA00022989"/>
    </source>
</evidence>
<dbReference type="Proteomes" id="UP000031890">
    <property type="component" value="Chromosome"/>
</dbReference>
<evidence type="ECO:0000313" key="7">
    <source>
        <dbReference type="EMBL" id="AJI79952.1"/>
    </source>
</evidence>
<evidence type="ECO:0000256" key="5">
    <source>
        <dbReference type="ARBA" id="ARBA00023136"/>
    </source>
</evidence>
<accession>A0A0B6ETY5</accession>
<dbReference type="Pfam" id="PF03706">
    <property type="entry name" value="LPG_synthase_TM"/>
    <property type="match status" value="1"/>
</dbReference>
<dbReference type="HOGENOM" id="CLU_048247_0_0_11"/>
<feature type="transmembrane region" description="Helical" evidence="6">
    <location>
        <begin position="299"/>
        <end position="319"/>
    </location>
</feature>
<keyword evidence="2" id="KW-1003">Cell membrane</keyword>
<feature type="transmembrane region" description="Helical" evidence="6">
    <location>
        <begin position="79"/>
        <end position="104"/>
    </location>
</feature>